<evidence type="ECO:0000313" key="3">
    <source>
        <dbReference type="RefSeq" id="XP_029638986.1"/>
    </source>
</evidence>
<dbReference type="RefSeq" id="XP_029638986.1">
    <property type="nucleotide sequence ID" value="XM_029783126.2"/>
</dbReference>
<dbReference type="Proteomes" id="UP000515154">
    <property type="component" value="Linkage group LG7"/>
</dbReference>
<evidence type="ECO:0000313" key="2">
    <source>
        <dbReference type="Proteomes" id="UP000515154"/>
    </source>
</evidence>
<reference evidence="3" key="1">
    <citation type="submission" date="2025-08" db="UniProtKB">
        <authorList>
            <consortium name="RefSeq"/>
        </authorList>
    </citation>
    <scope>IDENTIFICATION</scope>
</reference>
<dbReference type="AlphaFoldDB" id="A0A6P7SM19"/>
<feature type="compositionally biased region" description="Basic residues" evidence="1">
    <location>
        <begin position="242"/>
        <end position="255"/>
    </location>
</feature>
<proteinExistence type="predicted"/>
<keyword evidence="2" id="KW-1185">Reference proteome</keyword>
<dbReference type="KEGG" id="osn:115214081"/>
<feature type="region of interest" description="Disordered" evidence="1">
    <location>
        <begin position="233"/>
        <end position="266"/>
    </location>
</feature>
<name>A0A6P7SM19_9MOLL</name>
<organism evidence="2 3">
    <name type="scientific">Octopus sinensis</name>
    <name type="common">East Asian common octopus</name>
    <dbReference type="NCBI Taxonomy" id="2607531"/>
    <lineage>
        <taxon>Eukaryota</taxon>
        <taxon>Metazoa</taxon>
        <taxon>Spiralia</taxon>
        <taxon>Lophotrochozoa</taxon>
        <taxon>Mollusca</taxon>
        <taxon>Cephalopoda</taxon>
        <taxon>Coleoidea</taxon>
        <taxon>Octopodiformes</taxon>
        <taxon>Octopoda</taxon>
        <taxon>Incirrata</taxon>
        <taxon>Octopodidae</taxon>
        <taxon>Octopus</taxon>
    </lineage>
</organism>
<sequence length="302" mass="34582">MIADSPVMASVCNTVQNMPEFYSCPQDYFDYEEDLNSALGDDSVSFVEENNVREIEELDSLFSLGVSDTERLCDNLLEDSDLQYVLTSYQYEMNTEPLVSVSFDWDDESISSSQTTSLADSAEFDMVNVCDTNMRTTSEQLEFIHKKCLPNGRCRWHQLTPSEQTSVIMVLSNLILELGPRERVEVLKLLNPNRKLSHFNMDSLVDPSWVTEKNIKLVLDYLKSSKANLSSFSEYKESQKPVQRRNRKKPQKRKASKPEDQTEKRVVQAVKEKKSGFFQKEIVVSLSLHEASDEEVDIDIIG</sequence>
<evidence type="ECO:0000256" key="1">
    <source>
        <dbReference type="SAM" id="MobiDB-lite"/>
    </source>
</evidence>
<accession>A0A6P7SM19</accession>
<gene>
    <name evidence="3" type="primary">LOC115214081</name>
</gene>
<protein>
    <submittedName>
        <fullName evidence="3">Uncharacterized protein LOC115214081 isoform X1</fullName>
    </submittedName>
</protein>
<feature type="compositionally biased region" description="Basic and acidic residues" evidence="1">
    <location>
        <begin position="256"/>
        <end position="266"/>
    </location>
</feature>